<name>A0A0K2JIC0_SPIKU</name>
<gene>
    <name evidence="1" type="ORF">SKUN_001304</name>
</gene>
<dbReference type="AlphaFoldDB" id="A0A0K2JIC0"/>
<dbReference type="EMBL" id="CP010899">
    <property type="protein sequence ID" value="ALA98177.1"/>
    <property type="molecule type" value="Genomic_DNA"/>
</dbReference>
<evidence type="ECO:0000313" key="2">
    <source>
        <dbReference type="Proteomes" id="UP000062963"/>
    </source>
</evidence>
<reference evidence="1 2" key="1">
    <citation type="journal article" date="2015" name="Genome Announc.">
        <title>Complete Genome Sequence of Spiroplasma kunkelii Strain CR2-3x, Causal Agent of Corn Stunt Disease in Zea mays L.</title>
        <authorList>
            <person name="Davis R.E."/>
            <person name="Shao J."/>
            <person name="Dally E.L."/>
            <person name="Zhao Y."/>
            <person name="Gasparich G.E."/>
            <person name="Gaynor B.J."/>
            <person name="Athey J.C."/>
            <person name="Harrison N.A."/>
            <person name="Donofrio N."/>
        </authorList>
    </citation>
    <scope>NUCLEOTIDE SEQUENCE [LARGE SCALE GENOMIC DNA]</scope>
    <source>
        <strain evidence="1 2">CR2-3x</strain>
    </source>
</reference>
<sequence>MERLKRKSYKVQLKVPIELYEELQKFTDDEHSLAYVIKHLIKKGIQNYFGDDE</sequence>
<dbReference type="PATRIC" id="fig|273035.7.peg.1604"/>
<dbReference type="Proteomes" id="UP000062963">
    <property type="component" value="Chromosome"/>
</dbReference>
<organism evidence="1 2">
    <name type="scientific">Spiroplasma kunkelii CR2-3x</name>
    <dbReference type="NCBI Taxonomy" id="273035"/>
    <lineage>
        <taxon>Bacteria</taxon>
        <taxon>Bacillati</taxon>
        <taxon>Mycoplasmatota</taxon>
        <taxon>Mollicutes</taxon>
        <taxon>Entomoplasmatales</taxon>
        <taxon>Spiroplasmataceae</taxon>
        <taxon>Spiroplasma</taxon>
    </lineage>
</organism>
<accession>A0A0K2JIC0</accession>
<dbReference type="RefSeq" id="WP_200902991.1">
    <property type="nucleotide sequence ID" value="NZ_CP010899.1"/>
</dbReference>
<keyword evidence="2" id="KW-1185">Reference proteome</keyword>
<proteinExistence type="predicted"/>
<protein>
    <submittedName>
        <fullName evidence="1">Uncharacterized protein</fullName>
    </submittedName>
</protein>
<dbReference type="KEGG" id="skn:SKUN_001304"/>
<dbReference type="STRING" id="273035.SKUN_001304"/>
<evidence type="ECO:0000313" key="1">
    <source>
        <dbReference type="EMBL" id="ALA98177.1"/>
    </source>
</evidence>